<dbReference type="Gene3D" id="3.90.1200.10">
    <property type="match status" value="1"/>
</dbReference>
<dbReference type="AlphaFoldDB" id="W6QUC7"/>
<dbReference type="OrthoDB" id="5404599at2759"/>
<proteinExistence type="predicted"/>
<keyword evidence="2" id="KW-1185">Reference proteome</keyword>
<dbReference type="EMBL" id="HG792021">
    <property type="protein sequence ID" value="CDM37734.1"/>
    <property type="molecule type" value="Genomic_DNA"/>
</dbReference>
<gene>
    <name evidence="1" type="ORF">PROQFM164_S07g000082</name>
</gene>
<accession>W6QUC7</accession>
<dbReference type="Proteomes" id="UP000030686">
    <property type="component" value="Unassembled WGS sequence"/>
</dbReference>
<protein>
    <recommendedName>
        <fullName evidence="3">Protein kinase-like domain</fullName>
    </recommendedName>
</protein>
<dbReference type="OMA" id="LTENCQM"/>
<name>W6QUC7_PENRF</name>
<dbReference type="InterPro" id="IPR011009">
    <property type="entry name" value="Kinase-like_dom_sf"/>
</dbReference>
<sequence length="138" mass="15965">MFGGVDGKYMPENYLTNLYNRDFRPQELTENCQMLGMDCSTFVFYHADLGPVNIIVEDIPKAGTIGIIDWEIAGYVPKGWIRTKFRLSSGLDLPDASPGEESYWWRSEVQKLLEKRGFVDHAKEWTAWRRNKPISQTN</sequence>
<dbReference type="SUPFAM" id="SSF56112">
    <property type="entry name" value="Protein kinase-like (PK-like)"/>
    <property type="match status" value="1"/>
</dbReference>
<evidence type="ECO:0000313" key="2">
    <source>
        <dbReference type="Proteomes" id="UP000030686"/>
    </source>
</evidence>
<reference evidence="1" key="1">
    <citation type="journal article" date="2014" name="Nat. Commun.">
        <title>Multiple recent horizontal transfers of a large genomic region in cheese making fungi.</title>
        <authorList>
            <person name="Cheeseman K."/>
            <person name="Ropars J."/>
            <person name="Renault P."/>
            <person name="Dupont J."/>
            <person name="Gouzy J."/>
            <person name="Branca A."/>
            <person name="Abraham A.L."/>
            <person name="Ceppi M."/>
            <person name="Conseiller E."/>
            <person name="Debuchy R."/>
            <person name="Malagnac F."/>
            <person name="Goarin A."/>
            <person name="Silar P."/>
            <person name="Lacoste S."/>
            <person name="Sallet E."/>
            <person name="Bensimon A."/>
            <person name="Giraud T."/>
            <person name="Brygoo Y."/>
        </authorList>
    </citation>
    <scope>NUCLEOTIDE SEQUENCE [LARGE SCALE GENOMIC DNA]</scope>
    <source>
        <strain evidence="1">FM164</strain>
    </source>
</reference>
<organism evidence="1 2">
    <name type="scientific">Penicillium roqueforti (strain FM164)</name>
    <dbReference type="NCBI Taxonomy" id="1365484"/>
    <lineage>
        <taxon>Eukaryota</taxon>
        <taxon>Fungi</taxon>
        <taxon>Dikarya</taxon>
        <taxon>Ascomycota</taxon>
        <taxon>Pezizomycotina</taxon>
        <taxon>Eurotiomycetes</taxon>
        <taxon>Eurotiomycetidae</taxon>
        <taxon>Eurotiales</taxon>
        <taxon>Aspergillaceae</taxon>
        <taxon>Penicillium</taxon>
    </lineage>
</organism>
<evidence type="ECO:0008006" key="3">
    <source>
        <dbReference type="Google" id="ProtNLM"/>
    </source>
</evidence>
<evidence type="ECO:0000313" key="1">
    <source>
        <dbReference type="EMBL" id="CDM37734.1"/>
    </source>
</evidence>